<dbReference type="GeneID" id="119640680"/>
<dbReference type="GO" id="GO:0003676">
    <property type="term" value="F:nucleic acid binding"/>
    <property type="evidence" value="ECO:0007669"/>
    <property type="project" value="InterPro"/>
</dbReference>
<dbReference type="Gene3D" id="3.30.420.10">
    <property type="entry name" value="Ribonuclease H-like superfamily/Ribonuclease H"/>
    <property type="match status" value="1"/>
</dbReference>
<evidence type="ECO:0000313" key="2">
    <source>
        <dbReference type="RefSeq" id="XP_037894799.1"/>
    </source>
</evidence>
<dbReference type="InterPro" id="IPR036397">
    <property type="entry name" value="RNaseH_sf"/>
</dbReference>
<protein>
    <submittedName>
        <fullName evidence="2">Uncharacterized protein LOC119640680</fullName>
    </submittedName>
</protein>
<dbReference type="PANTHER" id="PTHR47331:SF1">
    <property type="entry name" value="GAG-LIKE PROTEIN"/>
    <property type="match status" value="1"/>
</dbReference>
<dbReference type="KEGG" id="gfs:119640680"/>
<gene>
    <name evidence="2" type="primary">LOC119640680</name>
</gene>
<evidence type="ECO:0000313" key="1">
    <source>
        <dbReference type="Proteomes" id="UP000092443"/>
    </source>
</evidence>
<accession>A0A9C6DZN0</accession>
<organism evidence="1 2">
    <name type="scientific">Glossina fuscipes</name>
    <dbReference type="NCBI Taxonomy" id="7396"/>
    <lineage>
        <taxon>Eukaryota</taxon>
        <taxon>Metazoa</taxon>
        <taxon>Ecdysozoa</taxon>
        <taxon>Arthropoda</taxon>
        <taxon>Hexapoda</taxon>
        <taxon>Insecta</taxon>
        <taxon>Pterygota</taxon>
        <taxon>Neoptera</taxon>
        <taxon>Endopterygota</taxon>
        <taxon>Diptera</taxon>
        <taxon>Brachycera</taxon>
        <taxon>Muscomorpha</taxon>
        <taxon>Hippoboscoidea</taxon>
        <taxon>Glossinidae</taxon>
        <taxon>Glossina</taxon>
    </lineage>
</organism>
<reference evidence="2" key="1">
    <citation type="submission" date="2025-08" db="UniProtKB">
        <authorList>
            <consortium name="RefSeq"/>
        </authorList>
    </citation>
    <scope>IDENTIFICATION</scope>
    <source>
        <tissue evidence="2">Whole body pupa</tissue>
    </source>
</reference>
<dbReference type="Pfam" id="PF05380">
    <property type="entry name" value="Peptidase_A17"/>
    <property type="match status" value="1"/>
</dbReference>
<dbReference type="Proteomes" id="UP000092443">
    <property type="component" value="Unplaced"/>
</dbReference>
<dbReference type="AlphaFoldDB" id="A0A9C6DZN0"/>
<dbReference type="RefSeq" id="XP_037894799.1">
    <property type="nucleotide sequence ID" value="XM_038038871.1"/>
</dbReference>
<keyword evidence="1" id="KW-1185">Reference proteome</keyword>
<dbReference type="InterPro" id="IPR008042">
    <property type="entry name" value="Retrotrans_Pao"/>
</dbReference>
<proteinExistence type="predicted"/>
<name>A0A9C6DZN0_9MUSC</name>
<dbReference type="PANTHER" id="PTHR47331">
    <property type="entry name" value="PHD-TYPE DOMAIN-CONTAINING PROTEIN"/>
    <property type="match status" value="1"/>
</dbReference>
<sequence length="577" mass="66621">MIRNRKQRVTEKYDTYYNAVLTDGLDIPITDSELVEILKRGLRPEVCKELIHFDNTSTPRSRNFVLKHEFLEEELNMYKFSKPNIPHDSEIVESEDIEEGEFDGDGVKEYYLITCRNCSQHGRDFEDCLTDRRQLCSLIDLEVDRLAFTPDAKYEIHAFSDSSESAYGTCVYIRCINNDTKIRSNLLCAKSKVAPIKKCSLPRLELCAAVTMVQLVKKVQEDYDFIQFNNICFWTDATIVLGWISEDSCNWSTFIANRVAIIQQVSTRSQWRHIPSNLNPVDILSRGVLPAELMHSTFWFHGPNFLTLASSIWPQFPYNLKYDDNILERKHTKMILITTISQQHDLIISIKFHNDYVRLLNTVAYMLRFIYNCKFKAKRKYGSLDATELDSSRLKIIKYIRIISFHAEIAAVQKGANLNAKSHIQFLSPFLGNTESGWPIKKLAYYHKINHHVGPQTLLSIIRQSYWPIHGKVMCRSICRSCVLCFRTNPTKQNHLMGDLPDLQVQQSRPFSVIGVDFCGPFQIYYGRRNIASTKGYISVFICFCTKAIHLELVEDLSAQAFLAALRRFIGDVAYAQ</sequence>